<sequence length="557" mass="62278">MKKISSKIGSYFFMFGVLAAMFSCKGMYDNIEPYSNEVVYPAKYDTIVSKIGYERVELDLMKAGRFPSSQISMGKSSKTIVEYDDKQIVIDSLVSWVNVVNLTQPKLYRIKVYTIDEFNNKSVPQTIAVIPYTKGDVDNLVVASPRILTSPSAAVLDWTTSLSSILLDYNSMKYEYTDKSGTKVTGYKEGNPRIFAANLNAGQPFNIQLTYNIVPKVNGKPILDSVQLVSPLTINMPTGSTPFNAAERDILAANGVTTFTADGVASIKKLTFPVHTNTLQDLFYFSGVEELDLTGGDIFDLKTQAYNRNSISKTIGGGDYLPFIRKVTPITDANAQTMVDLLTLGLIKKVKYVPNSMGIDHLLQPFEAAGVIEYVTVPNESLIPMNFFLDGKIQDANSWALDLVNPATSYPAGTGIVNPIKATMKGKNGTFVFVLPKEYRFNLPEYRFLKFKVYSPAKSAISGVYAPYQRLWPRFMNYLWAFNTESTFGQELWNTNANDYKIADENLQKWTDVTIDLNTLMNRHTRVIAMNIGGEPSLTFNPPAEITYYFANFRFSK</sequence>
<accession>A0ABU8I7S1</accession>
<gene>
    <name evidence="1" type="ORF">VJ786_11250</name>
</gene>
<evidence type="ECO:0000313" key="2">
    <source>
        <dbReference type="Proteomes" id="UP001363035"/>
    </source>
</evidence>
<reference evidence="1 2" key="1">
    <citation type="submission" date="2024-01" db="EMBL/GenBank/DDBJ databases">
        <title>Sphingobacterium tenebrionis sp. nov., a novel endophyte isolated from tenebrio molitor intestines.</title>
        <authorList>
            <person name="Zhang C."/>
        </authorList>
    </citation>
    <scope>NUCLEOTIDE SEQUENCE [LARGE SCALE GENOMIC DNA]</scope>
    <source>
        <strain evidence="1 2">PU5-4</strain>
    </source>
</reference>
<keyword evidence="2" id="KW-1185">Reference proteome</keyword>
<dbReference type="PROSITE" id="PS51257">
    <property type="entry name" value="PROKAR_LIPOPROTEIN"/>
    <property type="match status" value="1"/>
</dbReference>
<comment type="caution">
    <text evidence="1">The sequence shown here is derived from an EMBL/GenBank/DDBJ whole genome shotgun (WGS) entry which is preliminary data.</text>
</comment>
<organism evidence="1 2">
    <name type="scientific">Sphingobacterium tenebrionis</name>
    <dbReference type="NCBI Taxonomy" id="3111775"/>
    <lineage>
        <taxon>Bacteria</taxon>
        <taxon>Pseudomonadati</taxon>
        <taxon>Bacteroidota</taxon>
        <taxon>Sphingobacteriia</taxon>
        <taxon>Sphingobacteriales</taxon>
        <taxon>Sphingobacteriaceae</taxon>
        <taxon>Sphingobacterium</taxon>
    </lineage>
</organism>
<evidence type="ECO:0000313" key="1">
    <source>
        <dbReference type="EMBL" id="MEI5985475.1"/>
    </source>
</evidence>
<dbReference type="RefSeq" id="WP_336557721.1">
    <property type="nucleotide sequence ID" value="NZ_JAYLLN010000027.1"/>
</dbReference>
<protein>
    <submittedName>
        <fullName evidence="1">DUF4998 domain-containing protein</fullName>
    </submittedName>
</protein>
<name>A0ABU8I7S1_9SPHI</name>
<proteinExistence type="predicted"/>
<dbReference type="EMBL" id="JAYLLN010000027">
    <property type="protein sequence ID" value="MEI5985475.1"/>
    <property type="molecule type" value="Genomic_DNA"/>
</dbReference>
<dbReference type="Proteomes" id="UP001363035">
    <property type="component" value="Unassembled WGS sequence"/>
</dbReference>